<evidence type="ECO:0000313" key="7">
    <source>
        <dbReference type="Proteomes" id="UP000015361"/>
    </source>
</evidence>
<keyword evidence="3" id="KW-0328">Glycosyltransferase</keyword>
<name>S6FE13_LACLL</name>
<comment type="pathway">
    <text evidence="1">Cell wall biogenesis; cell wall polysaccharide biosynthesis.</text>
</comment>
<sequence>MKNVVILAGIVTFNPDLERLKENISAITEQVQQVLIVDNGSNNILEIKLMVKKFDPKIRIIEFKNNLGIAAALNVIGDYAVGKGFDYFLTLDQDSVSLPGVIEQFKKYLYLPKVGLLNTYHIDRNRNDSKIPNAEVIEEPEMITSGSLMSTSLFAKGFKYDSDLFIDKVDFDLNIRLISAGYHLYQIPYYGLLHELGEMSERRFLFWRVSTHNHSAFRRYYMSRNAIIMFKKYGVTNVNLKLLRADIIKIIKTLLYEKDKKIK</sequence>
<accession>S6FE13</accession>
<comment type="similarity">
    <text evidence="2">Belongs to the glycosyltransferase 2 family.</text>
</comment>
<reference evidence="6 7" key="1">
    <citation type="journal article" date="2013" name="Appl. Environ. Microbiol.">
        <title>The Carbohydrate Metabolism Signature of Lactococcus lactis Strain A12 Reveals Its Sourdough Ecosystem Origin.</title>
        <authorList>
            <person name="Passerini D."/>
            <person name="Coddeville M."/>
            <person name="Le Bourgeois P."/>
            <person name="Loubiere P."/>
            <person name="Ritzenthaler P."/>
            <person name="Fontagne-Faucher C."/>
            <person name="Daveran-Mingot M.L."/>
            <person name="Cocaign-Bousquet M."/>
        </authorList>
    </citation>
    <scope>NUCLEOTIDE SEQUENCE [LARGE SCALE GENOMIC DNA]</scope>
    <source>
        <strain evidence="6 7">A12</strain>
    </source>
</reference>
<dbReference type="AlphaFoldDB" id="S6FE13"/>
<dbReference type="EMBL" id="CBLU010000003">
    <property type="protein sequence ID" value="CDG03511.1"/>
    <property type="molecule type" value="Genomic_DNA"/>
</dbReference>
<evidence type="ECO:0000256" key="4">
    <source>
        <dbReference type="ARBA" id="ARBA00022679"/>
    </source>
</evidence>
<evidence type="ECO:0000256" key="1">
    <source>
        <dbReference type="ARBA" id="ARBA00004776"/>
    </source>
</evidence>
<evidence type="ECO:0000259" key="5">
    <source>
        <dbReference type="Pfam" id="PF00535"/>
    </source>
</evidence>
<dbReference type="RefSeq" id="WP_021721802.1">
    <property type="nucleotide sequence ID" value="NZ_CBLU010000003.1"/>
</dbReference>
<evidence type="ECO:0000256" key="2">
    <source>
        <dbReference type="ARBA" id="ARBA00006739"/>
    </source>
</evidence>
<dbReference type="PANTHER" id="PTHR43179">
    <property type="entry name" value="RHAMNOSYLTRANSFERASE WBBL"/>
    <property type="match status" value="1"/>
</dbReference>
<feature type="domain" description="Glycosyltransferase 2-like" evidence="5">
    <location>
        <begin position="10"/>
        <end position="113"/>
    </location>
</feature>
<gene>
    <name evidence="6" type="primary">epsQ</name>
    <name evidence="6" type="ORF">O9U_00280</name>
</gene>
<dbReference type="Gene3D" id="3.90.550.10">
    <property type="entry name" value="Spore Coat Polysaccharide Biosynthesis Protein SpsA, Chain A"/>
    <property type="match status" value="1"/>
</dbReference>
<dbReference type="GO" id="GO:0016757">
    <property type="term" value="F:glycosyltransferase activity"/>
    <property type="evidence" value="ECO:0007669"/>
    <property type="project" value="UniProtKB-KW"/>
</dbReference>
<dbReference type="Pfam" id="PF00535">
    <property type="entry name" value="Glycos_transf_2"/>
    <property type="match status" value="1"/>
</dbReference>
<dbReference type="InterPro" id="IPR001173">
    <property type="entry name" value="Glyco_trans_2-like"/>
</dbReference>
<dbReference type="PANTHER" id="PTHR43179:SF12">
    <property type="entry name" value="GALACTOFURANOSYLTRANSFERASE GLFT2"/>
    <property type="match status" value="1"/>
</dbReference>
<organism evidence="6 7">
    <name type="scientific">Lactococcus lactis subsp. lactis A12</name>
    <dbReference type="NCBI Taxonomy" id="1137134"/>
    <lineage>
        <taxon>Bacteria</taxon>
        <taxon>Bacillati</taxon>
        <taxon>Bacillota</taxon>
        <taxon>Bacilli</taxon>
        <taxon>Lactobacillales</taxon>
        <taxon>Streptococcaceae</taxon>
        <taxon>Lactococcus</taxon>
    </lineage>
</organism>
<evidence type="ECO:0000313" key="6">
    <source>
        <dbReference type="EMBL" id="CDG03511.1"/>
    </source>
</evidence>
<evidence type="ECO:0000256" key="3">
    <source>
        <dbReference type="ARBA" id="ARBA00022676"/>
    </source>
</evidence>
<protein>
    <submittedName>
        <fullName evidence="6">CpsQ</fullName>
    </submittedName>
</protein>
<dbReference type="InterPro" id="IPR029044">
    <property type="entry name" value="Nucleotide-diphossugar_trans"/>
</dbReference>
<proteinExistence type="inferred from homology"/>
<comment type="caution">
    <text evidence="6">The sequence shown here is derived from an EMBL/GenBank/DDBJ whole genome shotgun (WGS) entry which is preliminary data.</text>
</comment>
<dbReference type="SUPFAM" id="SSF53448">
    <property type="entry name" value="Nucleotide-diphospho-sugar transferases"/>
    <property type="match status" value="1"/>
</dbReference>
<keyword evidence="4" id="KW-0808">Transferase</keyword>
<dbReference type="Proteomes" id="UP000015361">
    <property type="component" value="Unassembled WGS sequence"/>
</dbReference>